<sequence length="127" mass="12747">MTIHYKTRLTSIGPEVADLAEGGVLILFADGAPPELAEVSVLHAAEGPAGPPPAVGSTIRIGDLAASVTAVGETAWAKVTDMGHVVFSFNGASQADRPGEICADPIDGADLAAQLKSGTDIIIESAG</sequence>
<organism evidence="2 3">
    <name type="scientific">Chelativorans salis</name>
    <dbReference type="NCBI Taxonomy" id="2978478"/>
    <lineage>
        <taxon>Bacteria</taxon>
        <taxon>Pseudomonadati</taxon>
        <taxon>Pseudomonadota</taxon>
        <taxon>Alphaproteobacteria</taxon>
        <taxon>Hyphomicrobiales</taxon>
        <taxon>Phyllobacteriaceae</taxon>
        <taxon>Chelativorans</taxon>
    </lineage>
</organism>
<dbReference type="Proteomes" id="UP001320831">
    <property type="component" value="Unassembled WGS sequence"/>
</dbReference>
<dbReference type="RefSeq" id="WP_260900915.1">
    <property type="nucleotide sequence ID" value="NZ_JAOCZP010000001.1"/>
</dbReference>
<dbReference type="Gene3D" id="2.40.33.40">
    <property type="entry name" value="Phosphotransferase system, glucitol/sorbitol-specific IIA component"/>
    <property type="match status" value="1"/>
</dbReference>
<accession>A0ABT2LJJ6</accession>
<evidence type="ECO:0000313" key="2">
    <source>
        <dbReference type="EMBL" id="MCT7374514.1"/>
    </source>
</evidence>
<gene>
    <name evidence="2" type="ORF">N5A92_05635</name>
</gene>
<dbReference type="PANTHER" id="PTHR40398">
    <property type="entry name" value="PTS SYSTEM GLUCITOL/SORBITOL-SPECIFIC EIIA COMPONENT"/>
    <property type="match status" value="1"/>
</dbReference>
<feature type="modified residue" description="Phosphohistidine; by HPr" evidence="1">
    <location>
        <position position="43"/>
    </location>
</feature>
<proteinExistence type="predicted"/>
<evidence type="ECO:0000313" key="3">
    <source>
        <dbReference type="Proteomes" id="UP001320831"/>
    </source>
</evidence>
<dbReference type="InterPro" id="IPR036665">
    <property type="entry name" value="PTS_IIA_glucitol/sorbitol_sf"/>
</dbReference>
<dbReference type="EMBL" id="JAOCZP010000001">
    <property type="protein sequence ID" value="MCT7374514.1"/>
    <property type="molecule type" value="Genomic_DNA"/>
</dbReference>
<name>A0ABT2LJJ6_9HYPH</name>
<dbReference type="Pfam" id="PF03829">
    <property type="entry name" value="PTSIIA_gutA"/>
    <property type="match status" value="1"/>
</dbReference>
<protein>
    <submittedName>
        <fullName evidence="2">PTS glucitol/sorbitol transporter subunit IIA</fullName>
    </submittedName>
</protein>
<comment type="caution">
    <text evidence="2">The sequence shown here is derived from an EMBL/GenBank/DDBJ whole genome shotgun (WGS) entry which is preliminary data.</text>
</comment>
<reference evidence="2 3" key="1">
    <citation type="submission" date="2022-09" db="EMBL/GenBank/DDBJ databases">
        <title>Chelativorans salina sp. nov., a novel slightly halophilic bacterium isolated from a saline lake sediment enrichment.</title>
        <authorList>
            <person name="Gao L."/>
            <person name="Fang B.-Z."/>
            <person name="Li W.-J."/>
        </authorList>
    </citation>
    <scope>NUCLEOTIDE SEQUENCE [LARGE SCALE GENOMIC DNA]</scope>
    <source>
        <strain evidence="2 3">EGI FJ00035</strain>
    </source>
</reference>
<keyword evidence="3" id="KW-1185">Reference proteome</keyword>
<dbReference type="SUPFAM" id="SSF141530">
    <property type="entry name" value="PTSIIA/GutA-like"/>
    <property type="match status" value="1"/>
</dbReference>
<dbReference type="PROSITE" id="PS51097">
    <property type="entry name" value="PTS_EIIA_TYPE_5"/>
    <property type="match status" value="1"/>
</dbReference>
<evidence type="ECO:0000256" key="1">
    <source>
        <dbReference type="PROSITE-ProRule" id="PRU00420"/>
    </source>
</evidence>
<dbReference type="PANTHER" id="PTHR40398:SF1">
    <property type="entry name" value="PTS SYSTEM GLUCITOL_SORBITOL-SPECIFIC EIIA COMPONENT"/>
    <property type="match status" value="1"/>
</dbReference>
<dbReference type="InterPro" id="IPR004716">
    <property type="entry name" value="PTS_IIA_glucitol/sorbitol-sp"/>
</dbReference>